<evidence type="ECO:0000313" key="2">
    <source>
        <dbReference type="EMBL" id="QGT78885.1"/>
    </source>
</evidence>
<dbReference type="KEGG" id="ghl:GM160_08245"/>
<name>A0A6I6D409_9GAMM</name>
<sequence length="94" mass="10267">MPQHSNPARRRGLQSPQQTIHGKDASVEHLNGGEQAINTTLQAGTKASLRTGNKLKNTTLVSIIPSVTRSTSERGKVIVSHRGQYLHKQFGKDI</sequence>
<gene>
    <name evidence="2" type="ORF">GM160_08245</name>
</gene>
<protein>
    <submittedName>
        <fullName evidence="2">Uncharacterized protein</fullName>
    </submittedName>
</protein>
<dbReference type="Proteomes" id="UP000427716">
    <property type="component" value="Chromosome"/>
</dbReference>
<reference evidence="2 3" key="1">
    <citation type="submission" date="2019-11" db="EMBL/GenBank/DDBJ databases">
        <authorList>
            <person name="Zhang J."/>
            <person name="Sun C."/>
        </authorList>
    </citation>
    <scope>NUCLEOTIDE SEQUENCE [LARGE SCALE GENOMIC DNA]</scope>
    <source>
        <strain evidence="3">sp2</strain>
    </source>
</reference>
<accession>A0A6I6D409</accession>
<dbReference type="RefSeq" id="WP_156574482.1">
    <property type="nucleotide sequence ID" value="NZ_CP046415.1"/>
</dbReference>
<keyword evidence="3" id="KW-1185">Reference proteome</keyword>
<feature type="region of interest" description="Disordered" evidence="1">
    <location>
        <begin position="1"/>
        <end position="33"/>
    </location>
</feature>
<organism evidence="2 3">
    <name type="scientific">Guyparkeria halophila</name>
    <dbReference type="NCBI Taxonomy" id="47960"/>
    <lineage>
        <taxon>Bacteria</taxon>
        <taxon>Pseudomonadati</taxon>
        <taxon>Pseudomonadota</taxon>
        <taxon>Gammaproteobacteria</taxon>
        <taxon>Chromatiales</taxon>
        <taxon>Thioalkalibacteraceae</taxon>
        <taxon>Guyparkeria</taxon>
    </lineage>
</organism>
<dbReference type="AlphaFoldDB" id="A0A6I6D409"/>
<proteinExistence type="predicted"/>
<evidence type="ECO:0000256" key="1">
    <source>
        <dbReference type="SAM" id="MobiDB-lite"/>
    </source>
</evidence>
<dbReference type="EMBL" id="CP046415">
    <property type="protein sequence ID" value="QGT78885.1"/>
    <property type="molecule type" value="Genomic_DNA"/>
</dbReference>
<evidence type="ECO:0000313" key="3">
    <source>
        <dbReference type="Proteomes" id="UP000427716"/>
    </source>
</evidence>